<evidence type="ECO:0000256" key="1">
    <source>
        <dbReference type="ARBA" id="ARBA00004167"/>
    </source>
</evidence>
<dbReference type="SUPFAM" id="SSF56112">
    <property type="entry name" value="Protein kinase-like (PK-like)"/>
    <property type="match status" value="1"/>
</dbReference>
<feature type="compositionally biased region" description="Basic and acidic residues" evidence="14">
    <location>
        <begin position="202"/>
        <end position="214"/>
    </location>
</feature>
<evidence type="ECO:0000256" key="9">
    <source>
        <dbReference type="ARBA" id="ARBA00022840"/>
    </source>
</evidence>
<accession>A0A6A3CZJ1</accession>
<protein>
    <recommendedName>
        <fullName evidence="2">non-specific serine/threonine protein kinase</fullName>
        <ecNumber evidence="2">2.7.11.1</ecNumber>
    </recommendedName>
</protein>
<evidence type="ECO:0000259" key="15">
    <source>
        <dbReference type="PROSITE" id="PS50011"/>
    </source>
</evidence>
<keyword evidence="7" id="KW-0547">Nucleotide-binding</keyword>
<dbReference type="PROSITE" id="PS50011">
    <property type="entry name" value="PROTEIN_KINASE_DOM"/>
    <property type="match status" value="1"/>
</dbReference>
<evidence type="ECO:0000256" key="14">
    <source>
        <dbReference type="SAM" id="MobiDB-lite"/>
    </source>
</evidence>
<dbReference type="Pfam" id="PF00069">
    <property type="entry name" value="Pkinase"/>
    <property type="match status" value="1"/>
</dbReference>
<keyword evidence="9" id="KW-0067">ATP-binding</keyword>
<dbReference type="PANTHER" id="PTHR47984">
    <property type="entry name" value="OS01G0323000 PROTEIN"/>
    <property type="match status" value="1"/>
</dbReference>
<keyword evidence="11" id="KW-0472">Membrane</keyword>
<dbReference type="GO" id="GO:0005524">
    <property type="term" value="F:ATP binding"/>
    <property type="evidence" value="ECO:0007669"/>
    <property type="project" value="UniProtKB-KW"/>
</dbReference>
<evidence type="ECO:0000313" key="16">
    <source>
        <dbReference type="EMBL" id="KAE8734710.1"/>
    </source>
</evidence>
<dbReference type="GO" id="GO:0004674">
    <property type="term" value="F:protein serine/threonine kinase activity"/>
    <property type="evidence" value="ECO:0007669"/>
    <property type="project" value="UniProtKB-KW"/>
</dbReference>
<dbReference type="InterPro" id="IPR052232">
    <property type="entry name" value="RLK_Ser/Thr-Kinase"/>
</dbReference>
<comment type="caution">
    <text evidence="16">The sequence shown here is derived from an EMBL/GenBank/DDBJ whole genome shotgun (WGS) entry which is preliminary data.</text>
</comment>
<proteinExistence type="predicted"/>
<feature type="region of interest" description="Disordered" evidence="14">
    <location>
        <begin position="202"/>
        <end position="250"/>
    </location>
</feature>
<keyword evidence="6" id="KW-0812">Transmembrane</keyword>
<dbReference type="Gene3D" id="1.10.510.10">
    <property type="entry name" value="Transferase(Phosphotransferase) domain 1"/>
    <property type="match status" value="1"/>
</dbReference>
<dbReference type="FunFam" id="1.10.510.10:FF:001023">
    <property type="entry name" value="Os07g0541700 protein"/>
    <property type="match status" value="1"/>
</dbReference>
<name>A0A6A3CZJ1_HIBSY</name>
<evidence type="ECO:0000256" key="12">
    <source>
        <dbReference type="ARBA" id="ARBA00047899"/>
    </source>
</evidence>
<feature type="compositionally biased region" description="Basic and acidic residues" evidence="14">
    <location>
        <begin position="225"/>
        <end position="250"/>
    </location>
</feature>
<dbReference type="InterPro" id="IPR011009">
    <property type="entry name" value="Kinase-like_dom_sf"/>
</dbReference>
<evidence type="ECO:0000256" key="2">
    <source>
        <dbReference type="ARBA" id="ARBA00012513"/>
    </source>
</evidence>
<evidence type="ECO:0000256" key="10">
    <source>
        <dbReference type="ARBA" id="ARBA00022989"/>
    </source>
</evidence>
<comment type="subcellular location">
    <subcellularLocation>
        <location evidence="1">Membrane</location>
        <topology evidence="1">Single-pass membrane protein</topology>
    </subcellularLocation>
</comment>
<keyword evidence="4" id="KW-0597">Phosphoprotein</keyword>
<evidence type="ECO:0000256" key="7">
    <source>
        <dbReference type="ARBA" id="ARBA00022741"/>
    </source>
</evidence>
<organism evidence="16 17">
    <name type="scientific">Hibiscus syriacus</name>
    <name type="common">Rose of Sharon</name>
    <dbReference type="NCBI Taxonomy" id="106335"/>
    <lineage>
        <taxon>Eukaryota</taxon>
        <taxon>Viridiplantae</taxon>
        <taxon>Streptophyta</taxon>
        <taxon>Embryophyta</taxon>
        <taxon>Tracheophyta</taxon>
        <taxon>Spermatophyta</taxon>
        <taxon>Magnoliopsida</taxon>
        <taxon>eudicotyledons</taxon>
        <taxon>Gunneridae</taxon>
        <taxon>Pentapetalae</taxon>
        <taxon>rosids</taxon>
        <taxon>malvids</taxon>
        <taxon>Malvales</taxon>
        <taxon>Malvaceae</taxon>
        <taxon>Malvoideae</taxon>
        <taxon>Hibiscus</taxon>
    </lineage>
</organism>
<evidence type="ECO:0000256" key="5">
    <source>
        <dbReference type="ARBA" id="ARBA00022679"/>
    </source>
</evidence>
<dbReference type="AlphaFoldDB" id="A0A6A3CZJ1"/>
<evidence type="ECO:0000256" key="13">
    <source>
        <dbReference type="ARBA" id="ARBA00048679"/>
    </source>
</evidence>
<dbReference type="FunFam" id="1.10.510.10:FF:000035">
    <property type="entry name" value="Putative receptor-like serine/threonine-protein kinase"/>
    <property type="match status" value="1"/>
</dbReference>
<feature type="domain" description="Protein kinase" evidence="15">
    <location>
        <begin position="1"/>
        <end position="209"/>
    </location>
</feature>
<gene>
    <name evidence="16" type="ORF">F3Y22_tig00000728pilonHSYRG00005</name>
</gene>
<dbReference type="SMART" id="SM00220">
    <property type="entry name" value="S_TKc"/>
    <property type="match status" value="1"/>
</dbReference>
<dbReference type="InterPro" id="IPR000719">
    <property type="entry name" value="Prot_kinase_dom"/>
</dbReference>
<comment type="catalytic activity">
    <reaction evidence="13">
        <text>L-seryl-[protein] + ATP = O-phospho-L-seryl-[protein] + ADP + H(+)</text>
        <dbReference type="Rhea" id="RHEA:17989"/>
        <dbReference type="Rhea" id="RHEA-COMP:9863"/>
        <dbReference type="Rhea" id="RHEA-COMP:11604"/>
        <dbReference type="ChEBI" id="CHEBI:15378"/>
        <dbReference type="ChEBI" id="CHEBI:29999"/>
        <dbReference type="ChEBI" id="CHEBI:30616"/>
        <dbReference type="ChEBI" id="CHEBI:83421"/>
        <dbReference type="ChEBI" id="CHEBI:456216"/>
        <dbReference type="EC" id="2.7.11.1"/>
    </reaction>
</comment>
<evidence type="ECO:0000256" key="6">
    <source>
        <dbReference type="ARBA" id="ARBA00022692"/>
    </source>
</evidence>
<evidence type="ECO:0000313" key="17">
    <source>
        <dbReference type="Proteomes" id="UP000436088"/>
    </source>
</evidence>
<evidence type="ECO:0000256" key="11">
    <source>
        <dbReference type="ARBA" id="ARBA00023136"/>
    </source>
</evidence>
<dbReference type="EC" id="2.7.11.1" evidence="2"/>
<dbReference type="PANTHER" id="PTHR47984:SF4">
    <property type="entry name" value="OS01G0631700 PROTEIN"/>
    <property type="match status" value="1"/>
</dbReference>
<dbReference type="EMBL" id="VEPZ02000062">
    <property type="protein sequence ID" value="KAE8734710.1"/>
    <property type="molecule type" value="Genomic_DNA"/>
</dbReference>
<keyword evidence="17" id="KW-1185">Reference proteome</keyword>
<dbReference type="Proteomes" id="UP000436088">
    <property type="component" value="Unassembled WGS sequence"/>
</dbReference>
<evidence type="ECO:0000256" key="8">
    <source>
        <dbReference type="ARBA" id="ARBA00022777"/>
    </source>
</evidence>
<evidence type="ECO:0000256" key="4">
    <source>
        <dbReference type="ARBA" id="ARBA00022553"/>
    </source>
</evidence>
<comment type="catalytic activity">
    <reaction evidence="12">
        <text>L-threonyl-[protein] + ATP = O-phospho-L-threonyl-[protein] + ADP + H(+)</text>
        <dbReference type="Rhea" id="RHEA:46608"/>
        <dbReference type="Rhea" id="RHEA-COMP:11060"/>
        <dbReference type="Rhea" id="RHEA-COMP:11605"/>
        <dbReference type="ChEBI" id="CHEBI:15378"/>
        <dbReference type="ChEBI" id="CHEBI:30013"/>
        <dbReference type="ChEBI" id="CHEBI:30616"/>
        <dbReference type="ChEBI" id="CHEBI:61977"/>
        <dbReference type="ChEBI" id="CHEBI:456216"/>
        <dbReference type="EC" id="2.7.11.1"/>
    </reaction>
</comment>
<keyword evidence="3" id="KW-0723">Serine/threonine-protein kinase</keyword>
<sequence>MRQHGTLTWEDRMKVILGTSKALAYLHEAIEPKVVHRDIKSSNILINDDFNAKVSDFGLAKLLDSGESHITNRVMGTFGIVGFSWDENPTFPCLVDRESHSRKCNSGQLNEKSDIYSFGVLLLEAVSGRDPVDYSRPANEVNLVEWLKMMVGTRRAEEVVDPSLETKPATRALKRALLVALRCVDPDANKRPKMSQVVRMLEADEHPFREDQRNRKSRTASMEIESLKEPTDVESKARESHGIVTKTTHE</sequence>
<keyword evidence="8" id="KW-0418">Kinase</keyword>
<dbReference type="GO" id="GO:0016020">
    <property type="term" value="C:membrane"/>
    <property type="evidence" value="ECO:0007669"/>
    <property type="project" value="UniProtKB-SubCell"/>
</dbReference>
<dbReference type="InterPro" id="IPR008271">
    <property type="entry name" value="Ser/Thr_kinase_AS"/>
</dbReference>
<keyword evidence="10" id="KW-1133">Transmembrane helix</keyword>
<keyword evidence="5" id="KW-0808">Transferase</keyword>
<evidence type="ECO:0000256" key="3">
    <source>
        <dbReference type="ARBA" id="ARBA00022527"/>
    </source>
</evidence>
<reference evidence="16" key="1">
    <citation type="submission" date="2019-09" db="EMBL/GenBank/DDBJ databases">
        <title>Draft genome information of white flower Hibiscus syriacus.</title>
        <authorList>
            <person name="Kim Y.-M."/>
        </authorList>
    </citation>
    <scope>NUCLEOTIDE SEQUENCE [LARGE SCALE GENOMIC DNA]</scope>
    <source>
        <strain evidence="16">YM2019G1</strain>
    </source>
</reference>
<dbReference type="PROSITE" id="PS00108">
    <property type="entry name" value="PROTEIN_KINASE_ST"/>
    <property type="match status" value="1"/>
</dbReference>